<name>A0A8J3QCT9_9ACTN</name>
<dbReference type="InterPro" id="IPR010982">
    <property type="entry name" value="Lambda_DNA-bd_dom_sf"/>
</dbReference>
<keyword evidence="1" id="KW-0802">TPR repeat</keyword>
<sequence length="765" mass="82690">MPDLAELLRELRRRDARERRSAPFTYRELASKTGWSFTVISDYFAGRVLPPTDRFDDLIRLLGATPAEQGALATARDRVEELRRRGNAALGKRAHPRPTVPRQLPAAVRHFTGREDELAVLDGVAARAAQTGGTVLISAIAGTAGVGKTTLAIHWAHRVRDRFPDGQLHVNLRGFDPGGRIVPPADALLGFLTALGVMPQAVPAGLDDRAALYRSLVADKRILVVLDNARDAEQVRPLLPGTAGCVAVVTSRNLLSGLVAVEGAEPLALDLLSAGESRELLSRRLGQDRTGAEPEAVDRIAAACARLPLALAIVAAHAGLHPTLPLRSVADQLSGMRDRLDAFTGQDPSSDARAVFSWSYHALDPAAARLFRLLGLHPGPDVSISAAASLAALPVDQTSEALFALAAAHLTSEPNRGRYVLHDLLRAYAAELSRTEDSNVERSAAVDRMLDHYLHTAHGIALMLNPSRPPIALSAVAPGAKVETLTDPKQGLAWLATEHQVLVGSVELAAGAGQDFRAWALAWSIVEYLDRHGHWPVYARTQEIAQEAAKRLADPAALAYSHRCLSSACIRLGRYDQALDQLRQALAVSTTLGDSLGQAAAHLDLSFAHNAQRRHADALRESQRALDLFRTLGRRRGEARALNAIGWCHTQLGDHEQAVVHCENALAVLRELDDRHGLGLTYDSLGYAHHQLGDHSRSAACFQEAIGLFADLGDRYDQADSMTRLGDVWRAKGDYDAARDLYEQALAILVELGHPNAAHVRDRLG</sequence>
<dbReference type="PANTHER" id="PTHR47691:SF3">
    <property type="entry name" value="HTH-TYPE TRANSCRIPTIONAL REGULATOR RV0890C-RELATED"/>
    <property type="match status" value="1"/>
</dbReference>
<evidence type="ECO:0000313" key="3">
    <source>
        <dbReference type="EMBL" id="GIH08265.1"/>
    </source>
</evidence>
<keyword evidence="4" id="KW-1185">Reference proteome</keyword>
<dbReference type="SUPFAM" id="SSF52540">
    <property type="entry name" value="P-loop containing nucleoside triphosphate hydrolases"/>
    <property type="match status" value="1"/>
</dbReference>
<dbReference type="SMART" id="SM00028">
    <property type="entry name" value="TPR"/>
    <property type="match status" value="5"/>
</dbReference>
<dbReference type="PANTHER" id="PTHR47691">
    <property type="entry name" value="REGULATOR-RELATED"/>
    <property type="match status" value="1"/>
</dbReference>
<feature type="domain" description="HTH cro/C1-type" evidence="2">
    <location>
        <begin position="27"/>
        <end position="69"/>
    </location>
</feature>
<dbReference type="InterPro" id="IPR027417">
    <property type="entry name" value="P-loop_NTPase"/>
</dbReference>
<evidence type="ECO:0000256" key="1">
    <source>
        <dbReference type="PROSITE-ProRule" id="PRU00339"/>
    </source>
</evidence>
<dbReference type="Gene3D" id="1.10.260.40">
    <property type="entry name" value="lambda repressor-like DNA-binding domains"/>
    <property type="match status" value="1"/>
</dbReference>
<evidence type="ECO:0000313" key="4">
    <source>
        <dbReference type="Proteomes" id="UP000612899"/>
    </source>
</evidence>
<protein>
    <recommendedName>
        <fullName evidence="2">HTH cro/C1-type domain-containing protein</fullName>
    </recommendedName>
</protein>
<dbReference type="Pfam" id="PF13560">
    <property type="entry name" value="HTH_31"/>
    <property type="match status" value="1"/>
</dbReference>
<dbReference type="Proteomes" id="UP000612899">
    <property type="component" value="Unassembled WGS sequence"/>
</dbReference>
<dbReference type="AlphaFoldDB" id="A0A8J3QCT9"/>
<proteinExistence type="predicted"/>
<dbReference type="Pfam" id="PF13424">
    <property type="entry name" value="TPR_12"/>
    <property type="match status" value="2"/>
</dbReference>
<organism evidence="3 4">
    <name type="scientific">Rhizocola hellebori</name>
    <dbReference type="NCBI Taxonomy" id="1392758"/>
    <lineage>
        <taxon>Bacteria</taxon>
        <taxon>Bacillati</taxon>
        <taxon>Actinomycetota</taxon>
        <taxon>Actinomycetes</taxon>
        <taxon>Micromonosporales</taxon>
        <taxon>Micromonosporaceae</taxon>
        <taxon>Rhizocola</taxon>
    </lineage>
</organism>
<dbReference type="InterPro" id="IPR019734">
    <property type="entry name" value="TPR_rpt"/>
</dbReference>
<comment type="caution">
    <text evidence="3">The sequence shown here is derived from an EMBL/GenBank/DDBJ whole genome shotgun (WGS) entry which is preliminary data.</text>
</comment>
<dbReference type="PROSITE" id="PS50943">
    <property type="entry name" value="HTH_CROC1"/>
    <property type="match status" value="1"/>
</dbReference>
<dbReference type="GO" id="GO:0003677">
    <property type="term" value="F:DNA binding"/>
    <property type="evidence" value="ECO:0007669"/>
    <property type="project" value="InterPro"/>
</dbReference>
<dbReference type="InterPro" id="IPR001387">
    <property type="entry name" value="Cro/C1-type_HTH"/>
</dbReference>
<accession>A0A8J3QCT9</accession>
<dbReference type="EMBL" id="BONY01000047">
    <property type="protein sequence ID" value="GIH08265.1"/>
    <property type="molecule type" value="Genomic_DNA"/>
</dbReference>
<dbReference type="PROSITE" id="PS50005">
    <property type="entry name" value="TPR"/>
    <property type="match status" value="1"/>
</dbReference>
<gene>
    <name evidence="3" type="ORF">Rhe02_63320</name>
</gene>
<dbReference type="SUPFAM" id="SSF48452">
    <property type="entry name" value="TPR-like"/>
    <property type="match status" value="1"/>
</dbReference>
<dbReference type="SUPFAM" id="SSF47413">
    <property type="entry name" value="lambda repressor-like DNA-binding domains"/>
    <property type="match status" value="1"/>
</dbReference>
<evidence type="ECO:0000259" key="2">
    <source>
        <dbReference type="PROSITE" id="PS50943"/>
    </source>
</evidence>
<dbReference type="SMART" id="SM00530">
    <property type="entry name" value="HTH_XRE"/>
    <property type="match status" value="1"/>
</dbReference>
<dbReference type="Gene3D" id="3.40.50.300">
    <property type="entry name" value="P-loop containing nucleotide triphosphate hydrolases"/>
    <property type="match status" value="1"/>
</dbReference>
<dbReference type="Pfam" id="PF13374">
    <property type="entry name" value="TPR_10"/>
    <property type="match status" value="1"/>
</dbReference>
<feature type="repeat" description="TPR" evidence="1">
    <location>
        <begin position="719"/>
        <end position="752"/>
    </location>
</feature>
<dbReference type="Gene3D" id="1.25.40.10">
    <property type="entry name" value="Tetratricopeptide repeat domain"/>
    <property type="match status" value="1"/>
</dbReference>
<reference evidence="3" key="1">
    <citation type="submission" date="2021-01" db="EMBL/GenBank/DDBJ databases">
        <title>Whole genome shotgun sequence of Rhizocola hellebori NBRC 109834.</title>
        <authorList>
            <person name="Komaki H."/>
            <person name="Tamura T."/>
        </authorList>
    </citation>
    <scope>NUCLEOTIDE SEQUENCE</scope>
    <source>
        <strain evidence="3">NBRC 109834</strain>
    </source>
</reference>
<dbReference type="InterPro" id="IPR011990">
    <property type="entry name" value="TPR-like_helical_dom_sf"/>
</dbReference>
<dbReference type="CDD" id="cd00093">
    <property type="entry name" value="HTH_XRE"/>
    <property type="match status" value="1"/>
</dbReference>
<dbReference type="PRINTS" id="PR00364">
    <property type="entry name" value="DISEASERSIST"/>
</dbReference>